<reference evidence="11" key="2">
    <citation type="journal article" date="2018" name="Vet. Microbiol.">
        <title>Methicillin-resistant staphylococci amongst veterinary personnel, personnel-owned pets, patients and the hospital environment of two small animal veterinary hospitals.</title>
        <authorList>
            <person name="Worthing K.A."/>
            <person name="Brown J."/>
            <person name="Gerber L."/>
            <person name="Abraham S."/>
            <person name="Trott D."/>
            <person name="Norris J.M."/>
        </authorList>
    </citation>
    <scope>NUCLEOTIDE SEQUENCE</scope>
    <source>
        <strain evidence="11">ST496-2</strain>
    </source>
</reference>
<dbReference type="GO" id="GO:0006308">
    <property type="term" value="P:DNA catabolic process"/>
    <property type="evidence" value="ECO:0007669"/>
    <property type="project" value="UniProtKB-UniRule"/>
</dbReference>
<evidence type="ECO:0000313" key="14">
    <source>
        <dbReference type="Proteomes" id="UP000600220"/>
    </source>
</evidence>
<protein>
    <recommendedName>
        <fullName evidence="5">Exodeoxyribonuclease 7 large subunit</fullName>
        <ecNumber evidence="5">3.1.11.6</ecNumber>
    </recommendedName>
    <alternativeName>
        <fullName evidence="5">Exodeoxyribonuclease VII large subunit</fullName>
        <shortName evidence="5">Exonuclease VII large subunit</shortName>
    </alternativeName>
</protein>
<reference evidence="10 12" key="1">
    <citation type="journal article" date="2018" name="Vet. Microbiol.">
        <title>Clonal diversity and geographic distribution of methicillin-resistant Staphylococcus pseudintermedius from Australian animals: Discovery of novel sequence types.</title>
        <authorList>
            <person name="Worthing K.A."/>
            <person name="Abraham S."/>
            <person name="Coombs G.W."/>
            <person name="Pang S."/>
            <person name="Saputra S."/>
            <person name="Jordan D."/>
            <person name="Trott D.J."/>
            <person name="Norris J.M."/>
        </authorList>
    </citation>
    <scope>NUCLEOTIDE SEQUENCE [LARGE SCALE GENOMIC DNA]</scope>
    <source>
        <strain evidence="10 12">ST525 1</strain>
    </source>
</reference>
<evidence type="ECO:0000313" key="11">
    <source>
        <dbReference type="EMBL" id="REA83873.1"/>
    </source>
</evidence>
<dbReference type="InterPro" id="IPR003753">
    <property type="entry name" value="Exonuc_VII_L"/>
</dbReference>
<reference evidence="13" key="3">
    <citation type="journal article" date="2018" name="Vet. Microbiol.">
        <title>Molecular epidemiology of methicillin-resistant staphylococci amongst veterinary personnel, personnel-owned pets, patients and the hospital environment of two companion animal veterinary hospitals.</title>
        <authorList>
            <person name="Worthing K.A."/>
            <person name="Brown J."/>
            <person name="Gerber L."/>
            <person name="Abraham S."/>
            <person name="Trott D."/>
            <person name="Norris J.M."/>
        </authorList>
    </citation>
    <scope>NUCLEOTIDE SEQUENCE [LARGE SCALE GENOMIC DNA]</scope>
    <source>
        <strain evidence="13">ST496-2</strain>
    </source>
</reference>
<evidence type="ECO:0000256" key="2">
    <source>
        <dbReference type="ARBA" id="ARBA00022722"/>
    </source>
</evidence>
<evidence type="ECO:0000313" key="13">
    <source>
        <dbReference type="Proteomes" id="UP000256409"/>
    </source>
</evidence>
<dbReference type="GO" id="GO:0009318">
    <property type="term" value="C:exodeoxyribonuclease VII complex"/>
    <property type="evidence" value="ECO:0007669"/>
    <property type="project" value="UniProtKB-UniRule"/>
</dbReference>
<dbReference type="CDD" id="cd04489">
    <property type="entry name" value="ExoVII_LU_OBF"/>
    <property type="match status" value="1"/>
</dbReference>
<comment type="similarity">
    <text evidence="5 6">Belongs to the XseA family.</text>
</comment>
<dbReference type="GO" id="GO:0003676">
    <property type="term" value="F:nucleic acid binding"/>
    <property type="evidence" value="ECO:0007669"/>
    <property type="project" value="InterPro"/>
</dbReference>
<dbReference type="NCBIfam" id="TIGR00237">
    <property type="entry name" value="xseA"/>
    <property type="match status" value="1"/>
</dbReference>
<comment type="caution">
    <text evidence="11">The sequence shown here is derived from an EMBL/GenBank/DDBJ whole genome shotgun (WGS) entry which is preliminary data.</text>
</comment>
<dbReference type="PANTHER" id="PTHR30008">
    <property type="entry name" value="EXODEOXYRIBONUCLEASE 7 LARGE SUBUNIT"/>
    <property type="match status" value="1"/>
</dbReference>
<dbReference type="PANTHER" id="PTHR30008:SF0">
    <property type="entry name" value="EXODEOXYRIBONUCLEASE 7 LARGE SUBUNIT"/>
    <property type="match status" value="1"/>
</dbReference>
<dbReference type="Proteomes" id="UP000256409">
    <property type="component" value="Unassembled WGS sequence"/>
</dbReference>
<dbReference type="Pfam" id="PF02601">
    <property type="entry name" value="Exonuc_VII_L"/>
    <property type="match status" value="1"/>
</dbReference>
<dbReference type="EC" id="3.1.11.6" evidence="5"/>
<dbReference type="HAMAP" id="MF_00378">
    <property type="entry name" value="Exonuc_7_L"/>
    <property type="match status" value="1"/>
</dbReference>
<evidence type="ECO:0000313" key="10">
    <source>
        <dbReference type="EMBL" id="PWZ76310.1"/>
    </source>
</evidence>
<proteinExistence type="inferred from homology"/>
<evidence type="ECO:0000313" key="12">
    <source>
        <dbReference type="Proteomes" id="UP000246800"/>
    </source>
</evidence>
<dbReference type="GO" id="GO:0005737">
    <property type="term" value="C:cytoplasm"/>
    <property type="evidence" value="ECO:0007669"/>
    <property type="project" value="UniProtKB-SubCell"/>
</dbReference>
<organism evidence="11 13">
    <name type="scientific">Staphylococcus pseudintermedius</name>
    <dbReference type="NCBI Taxonomy" id="283734"/>
    <lineage>
        <taxon>Bacteria</taxon>
        <taxon>Bacillati</taxon>
        <taxon>Bacillota</taxon>
        <taxon>Bacilli</taxon>
        <taxon>Bacillales</taxon>
        <taxon>Staphylococcaceae</taxon>
        <taxon>Staphylococcus</taxon>
        <taxon>Staphylococcus intermedius group</taxon>
    </lineage>
</organism>
<keyword evidence="4 5" id="KW-0269">Exonuclease</keyword>
<comment type="function">
    <text evidence="5">Bidirectionally degrades single-stranded DNA into large acid-insoluble oligonucleotides, which are then degraded further into small acid-soluble oligonucleotides.</text>
</comment>
<comment type="catalytic activity">
    <reaction evidence="5 6">
        <text>Exonucleolytic cleavage in either 5'- to 3'- or 3'- to 5'-direction to yield nucleoside 5'-phosphates.</text>
        <dbReference type="EC" id="3.1.11.6"/>
    </reaction>
</comment>
<comment type="subunit">
    <text evidence="5">Heterooligomer composed of large and small subunits.</text>
</comment>
<dbReference type="EMBL" id="QEIT01000015">
    <property type="protein sequence ID" value="PWZ76310.1"/>
    <property type="molecule type" value="Genomic_DNA"/>
</dbReference>
<evidence type="ECO:0000256" key="4">
    <source>
        <dbReference type="ARBA" id="ARBA00022839"/>
    </source>
</evidence>
<reference evidence="9 14" key="4">
    <citation type="submission" date="2018-11" db="EMBL/GenBank/DDBJ databases">
        <authorList>
            <consortium name="Veterinary Laboratory Investigation and Response Network"/>
        </authorList>
    </citation>
    <scope>NUCLEOTIDE SEQUENCE [LARGE SCALE GENOMIC DNA]</scope>
    <source>
        <strain evidence="9 14">SPSE-18-VL-LA-PA-Ryan-0021</strain>
    </source>
</reference>
<dbReference type="AlphaFoldDB" id="A0A166RZG4"/>
<dbReference type="EMBL" id="QQPC01000009">
    <property type="protein sequence ID" value="REA83873.1"/>
    <property type="molecule type" value="Genomic_DNA"/>
</dbReference>
<feature type="domain" description="Exonuclease VII large subunit C-terminal" evidence="7">
    <location>
        <begin position="123"/>
        <end position="435"/>
    </location>
</feature>
<evidence type="ECO:0000256" key="3">
    <source>
        <dbReference type="ARBA" id="ARBA00022801"/>
    </source>
</evidence>
<evidence type="ECO:0000256" key="1">
    <source>
        <dbReference type="ARBA" id="ARBA00022490"/>
    </source>
</evidence>
<dbReference type="GO" id="GO:0008855">
    <property type="term" value="F:exodeoxyribonuclease VII activity"/>
    <property type="evidence" value="ECO:0007669"/>
    <property type="project" value="UniProtKB-UniRule"/>
</dbReference>
<evidence type="ECO:0000259" key="8">
    <source>
        <dbReference type="Pfam" id="PF13742"/>
    </source>
</evidence>
<dbReference type="Pfam" id="PF13742">
    <property type="entry name" value="tRNA_anti_2"/>
    <property type="match status" value="1"/>
</dbReference>
<evidence type="ECO:0000256" key="5">
    <source>
        <dbReference type="HAMAP-Rule" id="MF_00378"/>
    </source>
</evidence>
<gene>
    <name evidence="5" type="primary">xseA</name>
    <name evidence="10" type="ORF">DD902_03190</name>
    <name evidence="11" type="ORF">DV961_02035</name>
    <name evidence="9" type="ORF">EGV54_01350</name>
</gene>
<dbReference type="Proteomes" id="UP000600220">
    <property type="component" value="Unassembled WGS sequence"/>
</dbReference>
<keyword evidence="3 5" id="KW-0378">Hydrolase</keyword>
<keyword evidence="1 5" id="KW-0963">Cytoplasm</keyword>
<dbReference type="OMA" id="WPAVRFE"/>
<evidence type="ECO:0000256" key="6">
    <source>
        <dbReference type="RuleBase" id="RU004355"/>
    </source>
</evidence>
<keyword evidence="2 5" id="KW-0540">Nuclease</keyword>
<dbReference type="InterPro" id="IPR025824">
    <property type="entry name" value="OB-fold_nuc-bd_dom"/>
</dbReference>
<comment type="subcellular location">
    <subcellularLocation>
        <location evidence="5 6">Cytoplasm</location>
    </subcellularLocation>
</comment>
<dbReference type="EMBL" id="AAXKXX010000001">
    <property type="protein sequence ID" value="EGQ4383747.1"/>
    <property type="molecule type" value="Genomic_DNA"/>
</dbReference>
<sequence>MEKYLTISALTKYIKYKFDQDPHLQSVYIKGELSNFKRHSSGHLYFAVKDENSVIAAMMFKTQANQLDFDPKEGDQVLIEARVSVYERRGNYQIYVNHMQLDGVGNLYQKFEQLKNKLMKEGYFDPAHKKPIPKYPQKIAILTASTGAAIRDIQNTLNNRYPLAQQIKISTLVQGAQAKADIIEKLQSADQLGADVIILGRGGGSIEDLWNFNEEDVVKAIFSCQTPVISAVGHETDTTLSDFVADLRAATPTQAAMLATPDKQELKQVLYQTRAYLNRYMKQHLKHTSQQLQQLQSYYKLKQPGLLYEQQIQKRDELDRALHQSMQLRLQHEQQRLAMLQQRIRIKYFYDNVQRQKQASIDLSSQLHKQIQRILTSKKQIFQHQLLSLDNLSPTKTMLRGYSIVKKDDEVITSSHDIHEGERIEVTMKDGALDARIEKVRWQNDDRK</sequence>
<evidence type="ECO:0000313" key="9">
    <source>
        <dbReference type="EMBL" id="EGQ4383747.1"/>
    </source>
</evidence>
<dbReference type="RefSeq" id="WP_014613840.1">
    <property type="nucleotide sequence ID" value="NZ_AP019372.1"/>
</dbReference>
<dbReference type="InterPro" id="IPR020579">
    <property type="entry name" value="Exonuc_VII_lsu_C"/>
</dbReference>
<name>A0A166RZG4_STAPS</name>
<accession>A0A166RZG4</accession>
<dbReference type="GeneID" id="93822914"/>
<dbReference type="OrthoDB" id="9802795at2"/>
<evidence type="ECO:0000259" key="7">
    <source>
        <dbReference type="Pfam" id="PF02601"/>
    </source>
</evidence>
<dbReference type="eggNOG" id="COG1570">
    <property type="taxonomic scope" value="Bacteria"/>
</dbReference>
<feature type="domain" description="OB-fold nucleic acid binding" evidence="8">
    <location>
        <begin position="5"/>
        <end position="100"/>
    </location>
</feature>
<keyword evidence="14" id="KW-1185">Reference proteome</keyword>
<dbReference type="Proteomes" id="UP000246800">
    <property type="component" value="Unassembled WGS sequence"/>
</dbReference>